<evidence type="ECO:0000313" key="4">
    <source>
        <dbReference type="EMBL" id="AWM37934.1"/>
    </source>
</evidence>
<protein>
    <submittedName>
        <fullName evidence="4">Calcium-binding protein</fullName>
    </submittedName>
</protein>
<dbReference type="GO" id="GO:0005509">
    <property type="term" value="F:calcium ion binding"/>
    <property type="evidence" value="ECO:0007669"/>
    <property type="project" value="InterPro"/>
</dbReference>
<evidence type="ECO:0000256" key="1">
    <source>
        <dbReference type="ARBA" id="ARBA00004613"/>
    </source>
</evidence>
<dbReference type="PROSITE" id="PS00330">
    <property type="entry name" value="HEMOLYSIN_CALCIUM"/>
    <property type="match status" value="3"/>
</dbReference>
<comment type="subcellular location">
    <subcellularLocation>
        <location evidence="1">Secreted</location>
    </subcellularLocation>
</comment>
<organism evidence="4 5">
    <name type="scientific">Gemmata obscuriglobus</name>
    <dbReference type="NCBI Taxonomy" id="114"/>
    <lineage>
        <taxon>Bacteria</taxon>
        <taxon>Pseudomonadati</taxon>
        <taxon>Planctomycetota</taxon>
        <taxon>Planctomycetia</taxon>
        <taxon>Gemmatales</taxon>
        <taxon>Gemmataceae</taxon>
        <taxon>Gemmata</taxon>
    </lineage>
</organism>
<dbReference type="EMBL" id="CP025958">
    <property type="protein sequence ID" value="AWM37934.1"/>
    <property type="molecule type" value="Genomic_DNA"/>
</dbReference>
<feature type="compositionally biased region" description="Basic residues" evidence="3">
    <location>
        <begin position="41"/>
        <end position="54"/>
    </location>
</feature>
<proteinExistence type="predicted"/>
<sequence length="447" mass="46495">MRLEKADTARVSAEATRHNRRTTSHARAPLSGARCSFPRGAHARPRSSRPRPARHRSENSAVAVRSGAVGPNRCRSRGSRRNTLHTVTTMMTSLRNLFAAAPTARRANLGLEDLGDRTMLSVTTGTIANGITWRFDYNEQTKVGTFTVNGTNAAEQIYLTERLLNADPGDPNAGETRPVGVDVVLGGGNFQGGSPDFAPGSTITVEVNARGGNDTVVNATRFGGTLNGGDGNDTLTVVATNTAVNQLLGGAGNDTLTGGSGNELLVGGLGNDLISGGNGNDDLWGDDRVGSNGVFVSSGSGTDILLGNMGNDTLRGGGGDDQLWGDHAQKQMVNGQLQWVSLDSGGNDQLFGEAGNDTLVGGWGNDTLSGGAGNDWLFGGKGNDALSGGDDRDYLFGGDGSDSLDGGAMTDYIRVGGYNDPFWGVDEFYLPHGVNGNDEDTETTVRG</sequence>
<keyword evidence="5" id="KW-1185">Reference proteome</keyword>
<evidence type="ECO:0000313" key="5">
    <source>
        <dbReference type="Proteomes" id="UP000245802"/>
    </source>
</evidence>
<reference evidence="4 5" key="1">
    <citation type="submission" date="2018-01" db="EMBL/GenBank/DDBJ databases">
        <title>G. obscuriglobus.</title>
        <authorList>
            <person name="Franke J."/>
            <person name="Blomberg W."/>
            <person name="Selmecki A."/>
        </authorList>
    </citation>
    <scope>NUCLEOTIDE SEQUENCE [LARGE SCALE GENOMIC DNA]</scope>
    <source>
        <strain evidence="4 5">DSM 5831</strain>
    </source>
</reference>
<dbReference type="Pfam" id="PF00353">
    <property type="entry name" value="HemolysinCabind"/>
    <property type="match status" value="5"/>
</dbReference>
<dbReference type="Gene3D" id="2.150.10.10">
    <property type="entry name" value="Serralysin-like metalloprotease, C-terminal"/>
    <property type="match status" value="3"/>
</dbReference>
<evidence type="ECO:0000256" key="2">
    <source>
        <dbReference type="ARBA" id="ARBA00022525"/>
    </source>
</evidence>
<dbReference type="KEGG" id="gog:C1280_13660"/>
<dbReference type="PANTHER" id="PTHR38340">
    <property type="entry name" value="S-LAYER PROTEIN"/>
    <property type="match status" value="1"/>
</dbReference>
<dbReference type="PRINTS" id="PR00313">
    <property type="entry name" value="CABNDNGRPT"/>
</dbReference>
<keyword evidence="2" id="KW-0964">Secreted</keyword>
<feature type="region of interest" description="Disordered" evidence="3">
    <location>
        <begin position="1"/>
        <end position="79"/>
    </location>
</feature>
<evidence type="ECO:0000256" key="3">
    <source>
        <dbReference type="SAM" id="MobiDB-lite"/>
    </source>
</evidence>
<gene>
    <name evidence="4" type="ORF">C1280_13660</name>
</gene>
<dbReference type="OrthoDB" id="280194at2"/>
<dbReference type="InterPro" id="IPR050557">
    <property type="entry name" value="RTX_toxin/Mannuronan_C5-epim"/>
</dbReference>
<dbReference type="Proteomes" id="UP000245802">
    <property type="component" value="Chromosome"/>
</dbReference>
<accession>A0A2Z3H8A9</accession>
<dbReference type="InterPro" id="IPR001343">
    <property type="entry name" value="Hemolysn_Ca-bd"/>
</dbReference>
<dbReference type="AlphaFoldDB" id="A0A2Z3H8A9"/>
<dbReference type="SUPFAM" id="SSF51120">
    <property type="entry name" value="beta-Roll"/>
    <property type="match status" value="2"/>
</dbReference>
<dbReference type="GO" id="GO:0005576">
    <property type="term" value="C:extracellular region"/>
    <property type="evidence" value="ECO:0007669"/>
    <property type="project" value="UniProtKB-SubCell"/>
</dbReference>
<dbReference type="PANTHER" id="PTHR38340:SF1">
    <property type="entry name" value="S-LAYER PROTEIN"/>
    <property type="match status" value="1"/>
</dbReference>
<dbReference type="InterPro" id="IPR011049">
    <property type="entry name" value="Serralysin-like_metalloprot_C"/>
</dbReference>
<dbReference type="InterPro" id="IPR018511">
    <property type="entry name" value="Hemolysin-typ_Ca-bd_CS"/>
</dbReference>
<name>A0A2Z3H8A9_9BACT</name>